<dbReference type="InterPro" id="IPR023996">
    <property type="entry name" value="TonB-dep_OMP_SusC/RagA"/>
</dbReference>
<proteinExistence type="inferred from homology"/>
<feature type="domain" description="TonB-dependent receptor plug" evidence="12">
    <location>
        <begin position="153"/>
        <end position="267"/>
    </location>
</feature>
<dbReference type="Pfam" id="PF13715">
    <property type="entry name" value="CarbopepD_reg_2"/>
    <property type="match status" value="1"/>
</dbReference>
<dbReference type="InterPro" id="IPR000531">
    <property type="entry name" value="Beta-barrel_TonB"/>
</dbReference>
<dbReference type="Gene3D" id="2.60.40.1120">
    <property type="entry name" value="Carboxypeptidase-like, regulatory domain"/>
    <property type="match status" value="1"/>
</dbReference>
<dbReference type="InterPro" id="IPR039426">
    <property type="entry name" value="TonB-dep_rcpt-like"/>
</dbReference>
<keyword evidence="10" id="KW-0732">Signal</keyword>
<dbReference type="Proteomes" id="UP000184609">
    <property type="component" value="Unassembled WGS sequence"/>
</dbReference>
<evidence type="ECO:0000259" key="11">
    <source>
        <dbReference type="Pfam" id="PF00593"/>
    </source>
</evidence>
<dbReference type="PROSITE" id="PS52016">
    <property type="entry name" value="TONB_DEPENDENT_REC_3"/>
    <property type="match status" value="1"/>
</dbReference>
<dbReference type="Gene3D" id="2.40.170.20">
    <property type="entry name" value="TonB-dependent receptor, beta-barrel domain"/>
    <property type="match status" value="1"/>
</dbReference>
<dbReference type="AlphaFoldDB" id="A0A1M7ZKE0"/>
<keyword evidence="5 9" id="KW-0798">TonB box</keyword>
<evidence type="ECO:0000256" key="3">
    <source>
        <dbReference type="ARBA" id="ARBA00022452"/>
    </source>
</evidence>
<evidence type="ECO:0000256" key="10">
    <source>
        <dbReference type="SAM" id="SignalP"/>
    </source>
</evidence>
<dbReference type="Pfam" id="PF07715">
    <property type="entry name" value="Plug"/>
    <property type="match status" value="1"/>
</dbReference>
<dbReference type="NCBIfam" id="TIGR04056">
    <property type="entry name" value="OMP_RagA_SusC"/>
    <property type="match status" value="1"/>
</dbReference>
<comment type="subcellular location">
    <subcellularLocation>
        <location evidence="1 8">Cell outer membrane</location>
        <topology evidence="1 8">Multi-pass membrane protein</topology>
    </subcellularLocation>
</comment>
<dbReference type="SUPFAM" id="SSF56935">
    <property type="entry name" value="Porins"/>
    <property type="match status" value="1"/>
</dbReference>
<sequence>MIYQKKARPKAISSFIFVFLLVCFSQQKLKATGTFLGLDEANPSFVENFSPINKYVEFSEIVEQTVTGRVVDQNDLPLPGVTVLEVGTTNGTATDLDGNFTITVADGASLSFSFVSFETQTIVVGNQSVINVILAENTQALEEVVVVGYGTQKKKDLTGAIVNVQAEEVMKYKPTSVSEILRTTVPGLTVGYATNARNVPDFEVRGDNSIKADADDERASNQPLIVLDGVIFRGDLSEINPNTIESVDVLKDASAAAVYGSQASNGVVIFTTKKGAYGKPQISVSSRIGLVTGARRQQTHKGGDDVLNWLTDMNESITNTITEPWTRFRDYYSIDPQYQDDWLEANGIPGETDPDAINLARVNNFGFWDQELENFKNGQIYDWQDFLFHTGVRQDYDISVSGRSERVSYYYSLGYSDRESVRIGDTFESITSRLNLDVNIAEFVSIGANAQFTFQDEGNEPIGNGGYRVYSPYDQPWINGMPRTRENLTDQSAGSNISNPYQDPSWNTRKYTRFMINPTLYANFTLPLGFTLRTDYTPRFDLFKRFDFDEAGNPQRAVDQAERRYNDAFSWQSNTVLNWSKVFGKHSVNFTGLYNAEQNKTWETRALTNSFNPTAALGYHALQLGLNPTESSSDEVNSRIGIMGRVNYGYDDRFNFSVSVRRDGYSRFGADNLWANFPSFSAAWTLTNEDFMAANKTFSYLKLRLSYGVNGNSSGLEAYNAYARLSNNLYLNYNGGYVATPYTEITRIANPFLSWEKTSAYNLGIDYGFFDGRLSGSLDVYTSETNDLLLDQKLPDLTGFGSIKTNIGSLKNTGFDLGINSINISKPNFLWNSTLNITYRQNKITTLGNEAVQTAEGLKEPDDLQNGWFIGENKDIIWDWEVDGVYQIGEEAEASQYGLFPGDFRFVDQDGDGDIDIDDRVFQGLSNNPWYVTFRNDFEFHGFDLGLVFLAKMGYKGGTTEPFNNSQQYIKNHNWYTIPYWTPLNGENNFARINSINLGGGNVWLNRSYLRLQNVSFGYNLPAHILDQINATRVRLALNIENVAVFTGWHKSLGDPESAREMPRTYSLSLDFTF</sequence>
<dbReference type="InterPro" id="IPR036942">
    <property type="entry name" value="Beta-barrel_TonB_sf"/>
</dbReference>
<comment type="similarity">
    <text evidence="8 9">Belongs to the TonB-dependent receptor family.</text>
</comment>
<keyword evidence="3 8" id="KW-1134">Transmembrane beta strand</keyword>
<dbReference type="OrthoDB" id="9768177at2"/>
<evidence type="ECO:0000256" key="2">
    <source>
        <dbReference type="ARBA" id="ARBA00022448"/>
    </source>
</evidence>
<evidence type="ECO:0000313" key="13">
    <source>
        <dbReference type="EMBL" id="SHO65348.1"/>
    </source>
</evidence>
<dbReference type="RefSeq" id="WP_083586535.1">
    <property type="nucleotide sequence ID" value="NZ_SORH01000007.1"/>
</dbReference>
<keyword evidence="2 8" id="KW-0813">Transport</keyword>
<keyword evidence="14" id="KW-1185">Reference proteome</keyword>
<feature type="domain" description="TonB-dependent receptor-like beta-barrel" evidence="11">
    <location>
        <begin position="457"/>
        <end position="1043"/>
    </location>
</feature>
<evidence type="ECO:0000256" key="5">
    <source>
        <dbReference type="ARBA" id="ARBA00023077"/>
    </source>
</evidence>
<dbReference type="EMBL" id="FRXN01000007">
    <property type="protein sequence ID" value="SHO65348.1"/>
    <property type="molecule type" value="Genomic_DNA"/>
</dbReference>
<evidence type="ECO:0000256" key="4">
    <source>
        <dbReference type="ARBA" id="ARBA00022692"/>
    </source>
</evidence>
<evidence type="ECO:0000259" key="12">
    <source>
        <dbReference type="Pfam" id="PF07715"/>
    </source>
</evidence>
<feature type="signal peptide" evidence="10">
    <location>
        <begin position="1"/>
        <end position="30"/>
    </location>
</feature>
<gene>
    <name evidence="13" type="ORF">SAMN04488108_4008</name>
</gene>
<dbReference type="Pfam" id="PF00593">
    <property type="entry name" value="TonB_dep_Rec_b-barrel"/>
    <property type="match status" value="1"/>
</dbReference>
<name>A0A1M7ZKE0_9BACT</name>
<evidence type="ECO:0000256" key="8">
    <source>
        <dbReference type="PROSITE-ProRule" id="PRU01360"/>
    </source>
</evidence>
<dbReference type="STRING" id="1073327.SAMN04488108_4008"/>
<protein>
    <submittedName>
        <fullName evidence="13">TonB-linked outer membrane protein, SusC/RagA family</fullName>
    </submittedName>
</protein>
<keyword evidence="4 8" id="KW-0812">Transmembrane</keyword>
<dbReference type="InterPro" id="IPR037066">
    <property type="entry name" value="Plug_dom_sf"/>
</dbReference>
<accession>A0A1M7ZKE0</accession>
<feature type="chain" id="PRO_5009929999" evidence="10">
    <location>
        <begin position="31"/>
        <end position="1074"/>
    </location>
</feature>
<dbReference type="InterPro" id="IPR012910">
    <property type="entry name" value="Plug_dom"/>
</dbReference>
<evidence type="ECO:0000256" key="1">
    <source>
        <dbReference type="ARBA" id="ARBA00004571"/>
    </source>
</evidence>
<evidence type="ECO:0000313" key="14">
    <source>
        <dbReference type="Proteomes" id="UP000184609"/>
    </source>
</evidence>
<dbReference type="Gene3D" id="2.170.130.10">
    <property type="entry name" value="TonB-dependent receptor, plug domain"/>
    <property type="match status" value="1"/>
</dbReference>
<keyword evidence="6 8" id="KW-0472">Membrane</keyword>
<dbReference type="SUPFAM" id="SSF49464">
    <property type="entry name" value="Carboxypeptidase regulatory domain-like"/>
    <property type="match status" value="1"/>
</dbReference>
<dbReference type="InterPro" id="IPR023997">
    <property type="entry name" value="TonB-dep_OMP_SusC/RagA_CS"/>
</dbReference>
<organism evidence="13 14">
    <name type="scientific">Algoriphagus zhangzhouensis</name>
    <dbReference type="NCBI Taxonomy" id="1073327"/>
    <lineage>
        <taxon>Bacteria</taxon>
        <taxon>Pseudomonadati</taxon>
        <taxon>Bacteroidota</taxon>
        <taxon>Cytophagia</taxon>
        <taxon>Cytophagales</taxon>
        <taxon>Cyclobacteriaceae</taxon>
        <taxon>Algoriphagus</taxon>
    </lineage>
</organism>
<keyword evidence="7 8" id="KW-0998">Cell outer membrane</keyword>
<dbReference type="InterPro" id="IPR008969">
    <property type="entry name" value="CarboxyPept-like_regulatory"/>
</dbReference>
<evidence type="ECO:0000256" key="9">
    <source>
        <dbReference type="RuleBase" id="RU003357"/>
    </source>
</evidence>
<dbReference type="GO" id="GO:0009279">
    <property type="term" value="C:cell outer membrane"/>
    <property type="evidence" value="ECO:0007669"/>
    <property type="project" value="UniProtKB-SubCell"/>
</dbReference>
<reference evidence="14" key="1">
    <citation type="submission" date="2016-12" db="EMBL/GenBank/DDBJ databases">
        <authorList>
            <person name="Varghese N."/>
            <person name="Submissions S."/>
        </authorList>
    </citation>
    <scope>NUCLEOTIDE SEQUENCE [LARGE SCALE GENOMIC DNA]</scope>
    <source>
        <strain evidence="14">DSM 25035</strain>
    </source>
</reference>
<evidence type="ECO:0000256" key="7">
    <source>
        <dbReference type="ARBA" id="ARBA00023237"/>
    </source>
</evidence>
<evidence type="ECO:0000256" key="6">
    <source>
        <dbReference type="ARBA" id="ARBA00023136"/>
    </source>
</evidence>
<dbReference type="NCBIfam" id="TIGR04057">
    <property type="entry name" value="SusC_RagA_signa"/>
    <property type="match status" value="1"/>
</dbReference>